<feature type="region of interest" description="Disordered" evidence="2">
    <location>
        <begin position="26"/>
        <end position="60"/>
    </location>
</feature>
<keyword evidence="4" id="KW-0645">Protease</keyword>
<dbReference type="InterPro" id="IPR046497">
    <property type="entry name" value="DUF6590"/>
</dbReference>
<organism evidence="4 5">
    <name type="scientific">Cladophialophora chaetospira</name>
    <dbReference type="NCBI Taxonomy" id="386627"/>
    <lineage>
        <taxon>Eukaryota</taxon>
        <taxon>Fungi</taxon>
        <taxon>Dikarya</taxon>
        <taxon>Ascomycota</taxon>
        <taxon>Pezizomycotina</taxon>
        <taxon>Eurotiomycetes</taxon>
        <taxon>Chaetothyriomycetidae</taxon>
        <taxon>Chaetothyriales</taxon>
        <taxon>Herpotrichiellaceae</taxon>
        <taxon>Cladophialophora</taxon>
    </lineage>
</organism>
<keyword evidence="1" id="KW-0175">Coiled coil</keyword>
<gene>
    <name evidence="4" type="primary">STE23_2</name>
    <name evidence="4" type="ORF">H2200_011564</name>
</gene>
<sequence length="420" mass="47710">MSHCWGTRRFVKHKYRHEAKWAASYDESNDESDPDLSVSNPVPNWQLLPRRTTGDPEENASPSWVVKLVSPTTKPVPPSIPSDPQFRRFVVAYRSHEICCVISINTYAGRGLKKFGLSEKNREAHAIICMNGANFDPSLPKERLDEKGERNAEASAHHRERGKKKEAARKLAVDLQYDSWQLTQEFRVEADCNLAASTAESQACSVATSVTIETRRQFRRGRGRRKNDAYWSDATNANAKDLFDDRDCLFPDADGRLVMPALANLDTQLKVTNGLVMSSRYAKEIGRYDDISKDFVDPCLQSISGHITPVIGILRNMPFRLKGTSVTFHRDFWICDAIDSVVDVMVGASFIAENFKLLFDKFQSLCSTFAGWFSTRKETPEEKAERERLETKQRLETIKREQARLARERAILEAGQPKSQ</sequence>
<feature type="coiled-coil region" evidence="1">
    <location>
        <begin position="381"/>
        <end position="408"/>
    </location>
</feature>
<dbReference type="EC" id="3.4.24.56" evidence="4"/>
<evidence type="ECO:0000313" key="4">
    <source>
        <dbReference type="EMBL" id="KAJ9604041.1"/>
    </source>
</evidence>
<evidence type="ECO:0000313" key="5">
    <source>
        <dbReference type="Proteomes" id="UP001172673"/>
    </source>
</evidence>
<keyword evidence="5" id="KW-1185">Reference proteome</keyword>
<dbReference type="EMBL" id="JAPDRK010000020">
    <property type="protein sequence ID" value="KAJ9604041.1"/>
    <property type="molecule type" value="Genomic_DNA"/>
</dbReference>
<name>A0AA39CD97_9EURO</name>
<reference evidence="4" key="1">
    <citation type="submission" date="2022-10" db="EMBL/GenBank/DDBJ databases">
        <title>Culturing micro-colonial fungi from biological soil crusts in the Mojave desert and describing Neophaeococcomyces mojavensis, and introducing the new genera and species Taxawa tesnikishii.</title>
        <authorList>
            <person name="Kurbessoian T."/>
            <person name="Stajich J.E."/>
        </authorList>
    </citation>
    <scope>NUCLEOTIDE SEQUENCE</scope>
    <source>
        <strain evidence="4">TK_41</strain>
    </source>
</reference>
<dbReference type="AlphaFoldDB" id="A0AA39CD97"/>
<dbReference type="Proteomes" id="UP001172673">
    <property type="component" value="Unassembled WGS sequence"/>
</dbReference>
<dbReference type="GO" id="GO:0004222">
    <property type="term" value="F:metalloendopeptidase activity"/>
    <property type="evidence" value="ECO:0007669"/>
    <property type="project" value="UniProtKB-EC"/>
</dbReference>
<comment type="caution">
    <text evidence="4">The sequence shown here is derived from an EMBL/GenBank/DDBJ whole genome shotgun (WGS) entry which is preliminary data.</text>
</comment>
<accession>A0AA39CD97</accession>
<dbReference type="Pfam" id="PF20233">
    <property type="entry name" value="DUF6590"/>
    <property type="match status" value="1"/>
</dbReference>
<keyword evidence="4" id="KW-0482">Metalloprotease</keyword>
<feature type="region of interest" description="Disordered" evidence="2">
    <location>
        <begin position="139"/>
        <end position="165"/>
    </location>
</feature>
<protein>
    <submittedName>
        <fullName evidence="4">Metalloprotease</fullName>
        <ecNumber evidence="4">3.4.24.56</ecNumber>
    </submittedName>
</protein>
<evidence type="ECO:0000256" key="1">
    <source>
        <dbReference type="SAM" id="Coils"/>
    </source>
</evidence>
<evidence type="ECO:0000259" key="3">
    <source>
        <dbReference type="Pfam" id="PF20233"/>
    </source>
</evidence>
<evidence type="ECO:0000256" key="2">
    <source>
        <dbReference type="SAM" id="MobiDB-lite"/>
    </source>
</evidence>
<feature type="domain" description="DUF6590" evidence="3">
    <location>
        <begin position="85"/>
        <end position="142"/>
    </location>
</feature>
<keyword evidence="4" id="KW-0378">Hydrolase</keyword>
<proteinExistence type="predicted"/>